<reference evidence="1 2" key="1">
    <citation type="submission" date="2020-01" db="EMBL/GenBank/DDBJ databases">
        <title>Genome sequence of a 1,3-propanediol producer, Clostridium butyricum S3.</title>
        <authorList>
            <person name="Zhou J."/>
        </authorList>
    </citation>
    <scope>NUCLEOTIDE SEQUENCE [LARGE SCALE GENOMIC DNA]</scope>
    <source>
        <strain evidence="1 2">S3</strain>
    </source>
</reference>
<protein>
    <submittedName>
        <fullName evidence="1">Uncharacterized protein</fullName>
    </submittedName>
</protein>
<dbReference type="RefSeq" id="WP_024040091.1">
    <property type="nucleotide sequence ID" value="NZ_BTGE01000018.1"/>
</dbReference>
<gene>
    <name evidence="1" type="ORF">GND98_008980</name>
</gene>
<dbReference type="OrthoDB" id="1935151at2"/>
<dbReference type="Proteomes" id="UP000474042">
    <property type="component" value="Unassembled WGS sequence"/>
</dbReference>
<name>A0A6L9EN99_CLOBU</name>
<evidence type="ECO:0000313" key="1">
    <source>
        <dbReference type="EMBL" id="NAS18002.1"/>
    </source>
</evidence>
<sequence length="354" mass="40615">MNNPFLINGSLIPNVSINKLYIAYIPPHIINENLEGKYAGDIFSTQLIINEIKEKALQLNLNLSNIQEKKLPQYLEKSLYSNDEHIRKCAESITKIFGERLAIILLTLKMGVSENITKRKDWTKDNWIYWRNIQNVILVGGLSSGKIGEQFKEHIEKVFKLANVKQYNIILNEKCDEIAIRGSSSYINNKDKAKEYLIMDCGATFIKRSYISFKNDCELNVENLEKVLSKYVEWEYETLEEEKEEALKLHGHILKVIKDSLSYYNNKIRVGNEIIISIANYINNGVVENRGGYGKLRLLNDNYETFLSDCILKDLNIRFQIKLVHDGTAMAANFKNYSNSVCVSLGTCFGVGFP</sequence>
<dbReference type="EMBL" id="WOFV02000023">
    <property type="protein sequence ID" value="NAS18002.1"/>
    <property type="molecule type" value="Genomic_DNA"/>
</dbReference>
<comment type="caution">
    <text evidence="1">The sequence shown here is derived from an EMBL/GenBank/DDBJ whole genome shotgun (WGS) entry which is preliminary data.</text>
</comment>
<evidence type="ECO:0000313" key="2">
    <source>
        <dbReference type="Proteomes" id="UP000474042"/>
    </source>
</evidence>
<dbReference type="AlphaFoldDB" id="A0A6L9EN99"/>
<dbReference type="KEGG" id="cbut:ATN24_09845"/>
<proteinExistence type="predicted"/>
<accession>A0A6L9EN99</accession>
<organism evidence="1 2">
    <name type="scientific">Clostridium butyricum</name>
    <dbReference type="NCBI Taxonomy" id="1492"/>
    <lineage>
        <taxon>Bacteria</taxon>
        <taxon>Bacillati</taxon>
        <taxon>Bacillota</taxon>
        <taxon>Clostridia</taxon>
        <taxon>Eubacteriales</taxon>
        <taxon>Clostridiaceae</taxon>
        <taxon>Clostridium</taxon>
    </lineage>
</organism>